<keyword evidence="5" id="KW-1185">Reference proteome</keyword>
<dbReference type="PROSITE" id="PS51257">
    <property type="entry name" value="PROKAR_LIPOPROTEIN"/>
    <property type="match status" value="1"/>
</dbReference>
<evidence type="ECO:0000256" key="1">
    <source>
        <dbReference type="SAM" id="MobiDB-lite"/>
    </source>
</evidence>
<dbReference type="Pfam" id="PF14346">
    <property type="entry name" value="DUF4398"/>
    <property type="match status" value="1"/>
</dbReference>
<organism evidence="4 5">
    <name type="scientific">Limnobacter thiooxidans</name>
    <dbReference type="NCBI Taxonomy" id="131080"/>
    <lineage>
        <taxon>Bacteria</taxon>
        <taxon>Pseudomonadati</taxon>
        <taxon>Pseudomonadota</taxon>
        <taxon>Betaproteobacteria</taxon>
        <taxon>Burkholderiales</taxon>
        <taxon>Burkholderiaceae</taxon>
        <taxon>Limnobacter</taxon>
    </lineage>
</organism>
<dbReference type="AlphaFoldDB" id="A0AA86IYZ6"/>
<feature type="compositionally biased region" description="Polar residues" evidence="1">
    <location>
        <begin position="100"/>
        <end position="111"/>
    </location>
</feature>
<evidence type="ECO:0000259" key="3">
    <source>
        <dbReference type="Pfam" id="PF14346"/>
    </source>
</evidence>
<dbReference type="Gene3D" id="1.20.1270.390">
    <property type="match status" value="1"/>
</dbReference>
<gene>
    <name evidence="4" type="ORF">RGQ30_13640</name>
</gene>
<feature type="region of interest" description="Disordered" evidence="1">
    <location>
        <begin position="100"/>
        <end position="123"/>
    </location>
</feature>
<keyword evidence="2" id="KW-0732">Signal</keyword>
<accession>A0AA86IYZ6</accession>
<evidence type="ECO:0000313" key="4">
    <source>
        <dbReference type="EMBL" id="BET25863.1"/>
    </source>
</evidence>
<dbReference type="Proteomes" id="UP001329151">
    <property type="component" value="Chromosome"/>
</dbReference>
<dbReference type="EMBL" id="AP028947">
    <property type="protein sequence ID" value="BET25863.1"/>
    <property type="molecule type" value="Genomic_DNA"/>
</dbReference>
<feature type="signal peptide" evidence="2">
    <location>
        <begin position="1"/>
        <end position="19"/>
    </location>
</feature>
<protein>
    <recommendedName>
        <fullName evidence="3">DUF4398 domain-containing protein</fullName>
    </recommendedName>
</protein>
<proteinExistence type="predicted"/>
<name>A0AA86IYZ6_9BURK</name>
<sequence>MKIAISSLIVGAGILAACATTPSPPGRSYVAAQVAVANAEKLPVFTYGNQELTVARQKLEASRFAALDGKPELAEMLAVESQVSADLAVAKTSLGKVTATSEDMQNQNKALQQEMRRNLKATP</sequence>
<reference evidence="4 5" key="1">
    <citation type="submission" date="2023-10" db="EMBL/GenBank/DDBJ databases">
        <title>Complete Genome Sequence of Limnobacter thiooxidans CS-K2T, Isolated from freshwater lake sediments in Bavaria, Germany.</title>
        <authorList>
            <person name="Naruki M."/>
            <person name="Watanabe A."/>
            <person name="Warashina T."/>
            <person name="Morita T."/>
            <person name="Arakawa K."/>
        </authorList>
    </citation>
    <scope>NUCLEOTIDE SEQUENCE [LARGE SCALE GENOMIC DNA]</scope>
    <source>
        <strain evidence="4 5">CS-K2</strain>
    </source>
</reference>
<dbReference type="RefSeq" id="WP_130556619.1">
    <property type="nucleotide sequence ID" value="NZ_AP028947.1"/>
</dbReference>
<evidence type="ECO:0000256" key="2">
    <source>
        <dbReference type="SAM" id="SignalP"/>
    </source>
</evidence>
<feature type="domain" description="DUF4398" evidence="3">
    <location>
        <begin position="30"/>
        <end position="96"/>
    </location>
</feature>
<evidence type="ECO:0000313" key="5">
    <source>
        <dbReference type="Proteomes" id="UP001329151"/>
    </source>
</evidence>
<feature type="chain" id="PRO_5045273316" description="DUF4398 domain-containing protein" evidence="2">
    <location>
        <begin position="20"/>
        <end position="123"/>
    </location>
</feature>
<dbReference type="InterPro" id="IPR025511">
    <property type="entry name" value="DUF4398"/>
</dbReference>
<dbReference type="KEGG" id="lto:RGQ30_13640"/>